<keyword evidence="2" id="KW-0732">Signal</keyword>
<dbReference type="InterPro" id="IPR001119">
    <property type="entry name" value="SLH_dom"/>
</dbReference>
<dbReference type="InterPro" id="IPR051465">
    <property type="entry name" value="Cell_Envelope_Struct_Comp"/>
</dbReference>
<evidence type="ECO:0000256" key="2">
    <source>
        <dbReference type="SAM" id="SignalP"/>
    </source>
</evidence>
<feature type="signal peptide" evidence="2">
    <location>
        <begin position="1"/>
        <end position="22"/>
    </location>
</feature>
<keyword evidence="6" id="KW-1185">Reference proteome</keyword>
<evidence type="ECO:0000256" key="1">
    <source>
        <dbReference type="SAM" id="MobiDB-lite"/>
    </source>
</evidence>
<dbReference type="Pfam" id="PF00395">
    <property type="entry name" value="SLH"/>
    <property type="match status" value="3"/>
</dbReference>
<accession>A0A0K6GPG0</accession>
<dbReference type="Gene3D" id="2.60.40.10">
    <property type="entry name" value="Immunoglobulins"/>
    <property type="match status" value="1"/>
</dbReference>
<dbReference type="PROSITE" id="PS51272">
    <property type="entry name" value="SLH"/>
    <property type="match status" value="3"/>
</dbReference>
<dbReference type="OrthoDB" id="2473368at2"/>
<feature type="region of interest" description="Disordered" evidence="1">
    <location>
        <begin position="209"/>
        <end position="254"/>
    </location>
</feature>
<dbReference type="STRING" id="1325335.GCA_001418025_01897"/>
<dbReference type="InterPro" id="IPR008964">
    <property type="entry name" value="Invasin/intimin_cell_adhesion"/>
</dbReference>
<dbReference type="EMBL" id="CYGZ01000011">
    <property type="protein sequence ID" value="CUA80584.1"/>
    <property type="molecule type" value="Genomic_DNA"/>
</dbReference>
<feature type="domain" description="SLH" evidence="4">
    <location>
        <begin position="531"/>
        <end position="592"/>
    </location>
</feature>
<feature type="chain" id="PRO_5005503600" evidence="2">
    <location>
        <begin position="23"/>
        <end position="592"/>
    </location>
</feature>
<protein>
    <submittedName>
        <fullName evidence="5">MG2 domain/S-layer homology domain</fullName>
    </submittedName>
</protein>
<dbReference type="Proteomes" id="UP000182738">
    <property type="component" value="Unassembled WGS sequence"/>
</dbReference>
<dbReference type="SUPFAM" id="SSF49373">
    <property type="entry name" value="Invasin/intimin cell-adhesion fragments"/>
    <property type="match status" value="1"/>
</dbReference>
<dbReference type="PANTHER" id="PTHR43308">
    <property type="entry name" value="OUTER MEMBRANE PROTEIN ALPHA-RELATED"/>
    <property type="match status" value="1"/>
</dbReference>
<evidence type="ECO:0000259" key="4">
    <source>
        <dbReference type="PROSITE" id="PS51272"/>
    </source>
</evidence>
<evidence type="ECO:0000313" key="5">
    <source>
        <dbReference type="EMBL" id="CUA80584.1"/>
    </source>
</evidence>
<dbReference type="PROSITE" id="PS50835">
    <property type="entry name" value="IG_LIKE"/>
    <property type="match status" value="1"/>
</dbReference>
<dbReference type="InterPro" id="IPR013783">
    <property type="entry name" value="Ig-like_fold"/>
</dbReference>
<feature type="domain" description="Ig-like" evidence="3">
    <location>
        <begin position="116"/>
        <end position="210"/>
    </location>
</feature>
<dbReference type="PANTHER" id="PTHR43308:SF5">
    <property type="entry name" value="S-LAYER PROTEIN _ PEPTIDOGLYCAN ENDO-BETA-N-ACETYLGLUCOSAMINIDASE"/>
    <property type="match status" value="1"/>
</dbReference>
<feature type="domain" description="SLH" evidence="4">
    <location>
        <begin position="403"/>
        <end position="462"/>
    </location>
</feature>
<dbReference type="InterPro" id="IPR007110">
    <property type="entry name" value="Ig-like_dom"/>
</dbReference>
<sequence length="592" mass="64607">MKKGIATLLCLLLIFSSFPAWAAGVTVSTDKSAYVRGEKVNIAGNVQGKGTKPTLTVRGPNQSIEYTYQWNDNEISNDGTVQTFFTLKDNAAYGKYTVTLKASSGEATTVFVVEEPKKEKVIELTAELNASSYVEGDTVTVSGIVKEDGKALSTSVQVTWTKNGTTLKQENVFSNSNGQYTHTFRVIETGSYMVKVEALGKAIEKSFSVSAAPTPSPTPSPSPAPSPSPSPAPTPKPSPQPVPSKGEQVDEAVRQQLQSSVPTVTVQVEKQATVSAAIVEEIVKANKPLAIQASGATVALSPAVLQSFDVRANVTVTVTPVQKSEAYRAYDFSIQVDGKKYDHLFDKPVEIRMNVGKQVKNADYTAAYYWNENAKQWEYVGGALKGEEWIVSVSHFSTYAVIEQFKTFADVKTHWAKMYIESLASRMVLKGMKENEFVPNGSVTRAEFAVLLARALHLPKTSYKGTFTDVSEKLKWAVAEIEAASAAGIIRGNGGKFDPYAPITREQMATMIVRAIQYKNEKILEEGKARNVSFSDALTIASYAREDVQLAAQLQIIDGKMQNGQRVFDPKGKATRAQAAKMLYEMLRLLHK</sequence>
<gene>
    <name evidence="5" type="ORF">Ga0061060_11147</name>
</gene>
<organism evidence="5 6">
    <name type="scientific">Anoxybacillus suryakundensis</name>
    <dbReference type="NCBI Taxonomy" id="1325335"/>
    <lineage>
        <taxon>Bacteria</taxon>
        <taxon>Bacillati</taxon>
        <taxon>Bacillota</taxon>
        <taxon>Bacilli</taxon>
        <taxon>Bacillales</taxon>
        <taxon>Anoxybacillaceae</taxon>
        <taxon>Anoxybacillus</taxon>
    </lineage>
</organism>
<feature type="domain" description="SLH" evidence="4">
    <location>
        <begin position="464"/>
        <end position="526"/>
    </location>
</feature>
<proteinExistence type="predicted"/>
<dbReference type="AlphaFoldDB" id="A0A0K6GPG0"/>
<feature type="compositionally biased region" description="Pro residues" evidence="1">
    <location>
        <begin position="214"/>
        <end position="242"/>
    </location>
</feature>
<evidence type="ECO:0000259" key="3">
    <source>
        <dbReference type="PROSITE" id="PS50835"/>
    </source>
</evidence>
<name>A0A0K6GPG0_9BACL</name>
<dbReference type="RefSeq" id="WP_055441513.1">
    <property type="nucleotide sequence ID" value="NZ_BAABDZ010000039.1"/>
</dbReference>
<reference evidence="6" key="1">
    <citation type="submission" date="2015-08" db="EMBL/GenBank/DDBJ databases">
        <authorList>
            <person name="Varghese N."/>
        </authorList>
    </citation>
    <scope>NUCLEOTIDE SEQUENCE [LARGE SCALE GENOMIC DNA]</scope>
    <source>
        <strain evidence="6">DSM 27374</strain>
    </source>
</reference>
<evidence type="ECO:0000313" key="6">
    <source>
        <dbReference type="Proteomes" id="UP000182738"/>
    </source>
</evidence>
<dbReference type="Gene3D" id="2.60.40.1930">
    <property type="match status" value="1"/>
</dbReference>